<feature type="region of interest" description="Disordered" evidence="1">
    <location>
        <begin position="63"/>
        <end position="93"/>
    </location>
</feature>
<comment type="caution">
    <text evidence="2">The sequence shown here is derived from an EMBL/GenBank/DDBJ whole genome shotgun (WGS) entry which is preliminary data.</text>
</comment>
<gene>
    <name evidence="2" type="ORF">NG799_23955</name>
</gene>
<keyword evidence="3" id="KW-1185">Reference proteome</keyword>
<dbReference type="RefSeq" id="WP_368008844.1">
    <property type="nucleotide sequence ID" value="NZ_JAMXFF010000049.1"/>
</dbReference>
<reference evidence="2 3" key="1">
    <citation type="journal article" date="2022" name="Front. Microbiol.">
        <title>High genomic differentiation and limited gene flow indicate recent cryptic speciation within the genus Laspinema (cyanobacteria).</title>
        <authorList>
            <person name="Stanojkovic A."/>
            <person name="Skoupy S."/>
            <person name="Skaloud P."/>
            <person name="Dvorak P."/>
        </authorList>
    </citation>
    <scope>NUCLEOTIDE SEQUENCE [LARGE SCALE GENOMIC DNA]</scope>
    <source>
        <strain evidence="2 3">D2a</strain>
    </source>
</reference>
<protein>
    <submittedName>
        <fullName evidence="2">Uncharacterized protein</fullName>
    </submittedName>
</protein>
<evidence type="ECO:0000313" key="3">
    <source>
        <dbReference type="Proteomes" id="UP001525890"/>
    </source>
</evidence>
<evidence type="ECO:0000313" key="2">
    <source>
        <dbReference type="EMBL" id="MCT7969375.1"/>
    </source>
</evidence>
<dbReference type="EMBL" id="JAMXFF010000049">
    <property type="protein sequence ID" value="MCT7969375.1"/>
    <property type="molecule type" value="Genomic_DNA"/>
</dbReference>
<feature type="compositionally biased region" description="Basic and acidic residues" evidence="1">
    <location>
        <begin position="69"/>
        <end position="82"/>
    </location>
</feature>
<organism evidence="2 3">
    <name type="scientific">Laspinema palackyanum D2a</name>
    <dbReference type="NCBI Taxonomy" id="2953684"/>
    <lineage>
        <taxon>Bacteria</taxon>
        <taxon>Bacillati</taxon>
        <taxon>Cyanobacteriota</taxon>
        <taxon>Cyanophyceae</taxon>
        <taxon>Oscillatoriophycideae</taxon>
        <taxon>Oscillatoriales</taxon>
        <taxon>Laspinemataceae</taxon>
        <taxon>Laspinema</taxon>
        <taxon>Laspinema palackyanum</taxon>
    </lineage>
</organism>
<proteinExistence type="predicted"/>
<accession>A0ABT2MZE4</accession>
<name>A0ABT2MZE4_9CYAN</name>
<sequence>MITPLTRVTLKAFLAAVCSLEESLPDAVQVEIRTVGQTGEYGRLDVIARNCPQLKTAYREARQALNHPSQERNKGKDFRPDETPDPFNTETENFARNFAPLETTERLNTERENHSRDTKKLKDIQALLDKIEAEMTRNNANGSEVPEKIEQILTAEDCFAIASQLFP</sequence>
<dbReference type="Proteomes" id="UP001525890">
    <property type="component" value="Unassembled WGS sequence"/>
</dbReference>
<evidence type="ECO:0000256" key="1">
    <source>
        <dbReference type="SAM" id="MobiDB-lite"/>
    </source>
</evidence>